<organism evidence="1 2">
    <name type="scientific">Pectinatus brassicae</name>
    <dbReference type="NCBI Taxonomy" id="862415"/>
    <lineage>
        <taxon>Bacteria</taxon>
        <taxon>Bacillati</taxon>
        <taxon>Bacillota</taxon>
        <taxon>Negativicutes</taxon>
        <taxon>Selenomonadales</taxon>
        <taxon>Selenomonadaceae</taxon>
        <taxon>Pectinatus</taxon>
    </lineage>
</organism>
<keyword evidence="2" id="KW-1185">Reference proteome</keyword>
<proteinExistence type="predicted"/>
<dbReference type="AlphaFoldDB" id="A0A840UWV1"/>
<evidence type="ECO:0000313" key="1">
    <source>
        <dbReference type="EMBL" id="MBB5337353.1"/>
    </source>
</evidence>
<evidence type="ECO:0000313" key="2">
    <source>
        <dbReference type="Proteomes" id="UP000559117"/>
    </source>
</evidence>
<sequence length="47" mass="5400">MTNLGDKMKDNNRRFEIQAQHIEEIDANIKEINATGEGLKKLAKLME</sequence>
<protein>
    <submittedName>
        <fullName evidence="1">Uncharacterized protein</fullName>
    </submittedName>
</protein>
<comment type="caution">
    <text evidence="1">The sequence shown here is derived from an EMBL/GenBank/DDBJ whole genome shotgun (WGS) entry which is preliminary data.</text>
</comment>
<reference evidence="1 2" key="1">
    <citation type="submission" date="2020-08" db="EMBL/GenBank/DDBJ databases">
        <title>Genomic Encyclopedia of Type Strains, Phase IV (KMG-IV): sequencing the most valuable type-strain genomes for metagenomic binning, comparative biology and taxonomic classification.</title>
        <authorList>
            <person name="Goeker M."/>
        </authorList>
    </citation>
    <scope>NUCLEOTIDE SEQUENCE [LARGE SCALE GENOMIC DNA]</scope>
    <source>
        <strain evidence="1 2">DSM 24661</strain>
    </source>
</reference>
<dbReference type="EMBL" id="JACHFH010000043">
    <property type="protein sequence ID" value="MBB5337353.1"/>
    <property type="molecule type" value="Genomic_DNA"/>
</dbReference>
<gene>
    <name evidence="1" type="ORF">HNR32_002514</name>
</gene>
<name>A0A840UWV1_9FIRM</name>
<accession>A0A840UWV1</accession>
<dbReference type="RefSeq" id="WP_183863105.1">
    <property type="nucleotide sequence ID" value="NZ_WIQL01000007.1"/>
</dbReference>
<dbReference type="Proteomes" id="UP000559117">
    <property type="component" value="Unassembled WGS sequence"/>
</dbReference>